<dbReference type="GO" id="GO:0008830">
    <property type="term" value="F:dTDP-4-dehydrorhamnose 3,5-epimerase activity"/>
    <property type="evidence" value="ECO:0007669"/>
    <property type="project" value="UniProtKB-UniRule"/>
</dbReference>
<feature type="active site" description="Proton acceptor" evidence="5">
    <location>
        <position position="62"/>
    </location>
</feature>
<evidence type="ECO:0000256" key="4">
    <source>
        <dbReference type="ARBA" id="ARBA00019595"/>
    </source>
</evidence>
<dbReference type="PANTHER" id="PTHR21047">
    <property type="entry name" value="DTDP-6-DEOXY-D-GLUCOSE-3,5 EPIMERASE"/>
    <property type="match status" value="1"/>
</dbReference>
<dbReference type="SUPFAM" id="SSF51182">
    <property type="entry name" value="RmlC-like cupins"/>
    <property type="match status" value="1"/>
</dbReference>
<evidence type="ECO:0000256" key="1">
    <source>
        <dbReference type="ARBA" id="ARBA00001298"/>
    </source>
</evidence>
<dbReference type="Proteomes" id="UP000194161">
    <property type="component" value="Chromosome"/>
</dbReference>
<gene>
    <name evidence="8" type="ORF">CAL15_22875</name>
</gene>
<dbReference type="InterPro" id="IPR014710">
    <property type="entry name" value="RmlC-like_jellyroll"/>
</dbReference>
<evidence type="ECO:0000256" key="3">
    <source>
        <dbReference type="ARBA" id="ARBA00012098"/>
    </source>
</evidence>
<keyword evidence="7" id="KW-0413">Isomerase</keyword>
<dbReference type="OrthoDB" id="9800680at2"/>
<dbReference type="InterPro" id="IPR000888">
    <property type="entry name" value="RmlC-like"/>
</dbReference>
<dbReference type="STRING" id="463040.CAL15_22875"/>
<comment type="catalytic activity">
    <reaction evidence="1 7">
        <text>dTDP-4-dehydro-6-deoxy-alpha-D-glucose = dTDP-4-dehydro-beta-L-rhamnose</text>
        <dbReference type="Rhea" id="RHEA:16969"/>
        <dbReference type="ChEBI" id="CHEBI:57649"/>
        <dbReference type="ChEBI" id="CHEBI:62830"/>
        <dbReference type="EC" id="5.1.3.13"/>
    </reaction>
</comment>
<dbReference type="RefSeq" id="WP_086080609.1">
    <property type="nucleotide sequence ID" value="NZ_CP021111.1"/>
</dbReference>
<sequence>MKITPMAIPDVLMLEPLVHEDERGYFYESFHLARLEKAVGRALNFVQDNQSLSRRNVLRGLHYQVEQPQGKLVRALAGDIFDVAVDLRRQSPTFGQWTGCVLSARNRRQLWIPEGFAHGMLSLSDEAEVLYKVTAYYEPRHDRSLLWNDPAIGIEWPLDGPPRLSAKDRAAPPLAQAETYPA</sequence>
<dbReference type="InterPro" id="IPR011051">
    <property type="entry name" value="RmlC_Cupin_sf"/>
</dbReference>
<dbReference type="Gene3D" id="2.60.120.10">
    <property type="entry name" value="Jelly Rolls"/>
    <property type="match status" value="1"/>
</dbReference>
<dbReference type="GO" id="GO:0000271">
    <property type="term" value="P:polysaccharide biosynthetic process"/>
    <property type="evidence" value="ECO:0007669"/>
    <property type="project" value="TreeGrafter"/>
</dbReference>
<comment type="function">
    <text evidence="2 7">Catalyzes the epimerization of the C3' and C5'positions of dTDP-6-deoxy-D-xylo-4-hexulose, forming dTDP-6-deoxy-L-lyxo-4-hexulose.</text>
</comment>
<evidence type="ECO:0000313" key="8">
    <source>
        <dbReference type="EMBL" id="ARP96962.1"/>
    </source>
</evidence>
<evidence type="ECO:0000256" key="6">
    <source>
        <dbReference type="PIRSR" id="PIRSR600888-3"/>
    </source>
</evidence>
<comment type="subunit">
    <text evidence="7">Homodimer.</text>
</comment>
<evidence type="ECO:0000256" key="5">
    <source>
        <dbReference type="PIRSR" id="PIRSR600888-1"/>
    </source>
</evidence>
<evidence type="ECO:0000313" key="9">
    <source>
        <dbReference type="Proteomes" id="UP000194161"/>
    </source>
</evidence>
<evidence type="ECO:0000256" key="7">
    <source>
        <dbReference type="RuleBase" id="RU364069"/>
    </source>
</evidence>
<dbReference type="PANTHER" id="PTHR21047:SF2">
    <property type="entry name" value="THYMIDINE DIPHOSPHO-4-KETO-RHAMNOSE 3,5-EPIMERASE"/>
    <property type="match status" value="1"/>
</dbReference>
<dbReference type="NCBIfam" id="TIGR01221">
    <property type="entry name" value="rmlC"/>
    <property type="match status" value="1"/>
</dbReference>
<dbReference type="EMBL" id="CP021111">
    <property type="protein sequence ID" value="ARP96962.1"/>
    <property type="molecule type" value="Genomic_DNA"/>
</dbReference>
<evidence type="ECO:0000256" key="2">
    <source>
        <dbReference type="ARBA" id="ARBA00001997"/>
    </source>
</evidence>
<dbReference type="KEGG" id="bgm:CAL15_22875"/>
<organism evidence="8 9">
    <name type="scientific">Bordetella genomosp. 13</name>
    <dbReference type="NCBI Taxonomy" id="463040"/>
    <lineage>
        <taxon>Bacteria</taxon>
        <taxon>Pseudomonadati</taxon>
        <taxon>Pseudomonadota</taxon>
        <taxon>Betaproteobacteria</taxon>
        <taxon>Burkholderiales</taxon>
        <taxon>Alcaligenaceae</taxon>
        <taxon>Bordetella</taxon>
    </lineage>
</organism>
<dbReference type="CDD" id="cd00438">
    <property type="entry name" value="cupin_RmlC"/>
    <property type="match status" value="1"/>
</dbReference>
<comment type="pathway">
    <text evidence="7">Carbohydrate biosynthesis; dTDP-L-rhamnose biosynthesis.</text>
</comment>
<keyword evidence="9" id="KW-1185">Reference proteome</keyword>
<dbReference type="AlphaFoldDB" id="A0A1W6ZI26"/>
<protein>
    <recommendedName>
        <fullName evidence="4 7">dTDP-4-dehydrorhamnose 3,5-epimerase</fullName>
        <ecNumber evidence="3 7">5.1.3.13</ecNumber>
    </recommendedName>
    <alternativeName>
        <fullName evidence="7">Thymidine diphospho-4-keto-rhamnose 3,5-epimerase</fullName>
    </alternativeName>
</protein>
<reference evidence="8 9" key="1">
    <citation type="submission" date="2017-05" db="EMBL/GenBank/DDBJ databases">
        <title>Complete and WGS of Bordetella genogroups.</title>
        <authorList>
            <person name="Spilker T."/>
            <person name="LiPuma J."/>
        </authorList>
    </citation>
    <scope>NUCLEOTIDE SEQUENCE [LARGE SCALE GENOMIC DNA]</scope>
    <source>
        <strain evidence="8 9">AU7206</strain>
    </source>
</reference>
<name>A0A1W6ZI26_9BORD</name>
<dbReference type="GO" id="GO:0019305">
    <property type="term" value="P:dTDP-rhamnose biosynthetic process"/>
    <property type="evidence" value="ECO:0007669"/>
    <property type="project" value="UniProtKB-UniRule"/>
</dbReference>
<accession>A0A1W6ZI26</accession>
<feature type="active site" description="Proton donor" evidence="5">
    <location>
        <position position="131"/>
    </location>
</feature>
<dbReference type="Pfam" id="PF00908">
    <property type="entry name" value="dTDP_sugar_isom"/>
    <property type="match status" value="1"/>
</dbReference>
<proteinExistence type="inferred from homology"/>
<dbReference type="GO" id="GO:0005829">
    <property type="term" value="C:cytosol"/>
    <property type="evidence" value="ECO:0007669"/>
    <property type="project" value="TreeGrafter"/>
</dbReference>
<comment type="similarity">
    <text evidence="7">Belongs to the dTDP-4-dehydrorhamnose 3,5-epimerase family.</text>
</comment>
<dbReference type="EC" id="5.1.3.13" evidence="3 7"/>
<dbReference type="UniPathway" id="UPA00124"/>
<feature type="site" description="Participates in a stacking interaction with the thymidine ring of dTDP-4-oxo-6-deoxyglucose" evidence="6">
    <location>
        <position position="137"/>
    </location>
</feature>